<organism evidence="1 2">
    <name type="scientific">Burkholderia mayonis</name>
    <dbReference type="NCBI Taxonomy" id="1385591"/>
    <lineage>
        <taxon>Bacteria</taxon>
        <taxon>Pseudomonadati</taxon>
        <taxon>Pseudomonadota</taxon>
        <taxon>Betaproteobacteria</taxon>
        <taxon>Burkholderiales</taxon>
        <taxon>Burkholderiaceae</taxon>
        <taxon>Burkholderia</taxon>
        <taxon>pseudomallei group</taxon>
    </lineage>
</organism>
<accession>A0A1B4FN93</accession>
<reference evidence="1 2" key="1">
    <citation type="submission" date="2015-12" db="EMBL/GenBank/DDBJ databases">
        <title>Diversity of Burkholderia near neighbor genomes.</title>
        <authorList>
            <person name="Sahl J."/>
            <person name="Wagner D."/>
            <person name="Keim P."/>
        </authorList>
    </citation>
    <scope>NUCLEOTIDE SEQUENCE [LARGE SCALE GENOMIC DNA]</scope>
    <source>
        <strain evidence="1 2">BDU6</strain>
    </source>
</reference>
<evidence type="ECO:0008006" key="3">
    <source>
        <dbReference type="Google" id="ProtNLM"/>
    </source>
</evidence>
<name>A0A1B4FN93_9BURK</name>
<dbReference type="Proteomes" id="UP000062519">
    <property type="component" value="Chromosome 2"/>
</dbReference>
<dbReference type="AlphaFoldDB" id="A0A1B4FN93"/>
<evidence type="ECO:0000313" key="2">
    <source>
        <dbReference type="Proteomes" id="UP000062519"/>
    </source>
</evidence>
<sequence>MRAPSDQPRSKETQTLDSALRPLDEVLLLVLKIQPSEIADLDMDDYWHWIDAAEREIKRRVDTSKGS</sequence>
<evidence type="ECO:0000313" key="1">
    <source>
        <dbReference type="EMBL" id="AOJ05133.1"/>
    </source>
</evidence>
<dbReference type="KEGG" id="buu:WS70_25810"/>
<keyword evidence="2" id="KW-1185">Reference proteome</keyword>
<dbReference type="EMBL" id="CP013387">
    <property type="protein sequence ID" value="AOJ05133.1"/>
    <property type="molecule type" value="Genomic_DNA"/>
</dbReference>
<protein>
    <recommendedName>
        <fullName evidence="3">GpE family phage tail protein</fullName>
    </recommendedName>
</protein>
<gene>
    <name evidence="1" type="ORF">WS70_25810</name>
</gene>
<proteinExistence type="predicted"/>